<proteinExistence type="predicted"/>
<keyword evidence="3" id="KW-1133">Transmembrane helix</keyword>
<name>C1CXY9_DEIDV</name>
<comment type="subcellular location">
    <subcellularLocation>
        <location evidence="1">Cell outer membrane</location>
    </subcellularLocation>
</comment>
<protein>
    <submittedName>
        <fullName evidence="4">Putative pilus assembly protein</fullName>
    </submittedName>
</protein>
<dbReference type="HOGENOM" id="CLU_081518_0_0_0"/>
<evidence type="ECO:0000256" key="1">
    <source>
        <dbReference type="ARBA" id="ARBA00004442"/>
    </source>
</evidence>
<accession>C1CXY9</accession>
<keyword evidence="3" id="KW-0812">Transmembrane</keyword>
<dbReference type="Pfam" id="PF07963">
    <property type="entry name" value="N_methyl"/>
    <property type="match status" value="1"/>
</dbReference>
<dbReference type="NCBIfam" id="TIGR02532">
    <property type="entry name" value="IV_pilin_GFxxxE"/>
    <property type="match status" value="1"/>
</dbReference>
<keyword evidence="5" id="KW-1185">Reference proteome</keyword>
<dbReference type="OrthoDB" id="72287at2"/>
<dbReference type="KEGG" id="ddr:Deide_19454"/>
<feature type="transmembrane region" description="Helical" evidence="3">
    <location>
        <begin position="12"/>
        <end position="30"/>
    </location>
</feature>
<dbReference type="Proteomes" id="UP000002208">
    <property type="component" value="Chromosome"/>
</dbReference>
<organism evidence="4 5">
    <name type="scientific">Deinococcus deserti (strain DSM 17065 / CIP 109153 / LMG 22923 / VCD115)</name>
    <dbReference type="NCBI Taxonomy" id="546414"/>
    <lineage>
        <taxon>Bacteria</taxon>
        <taxon>Thermotogati</taxon>
        <taxon>Deinococcota</taxon>
        <taxon>Deinococci</taxon>
        <taxon>Deinococcales</taxon>
        <taxon>Deinococcaceae</taxon>
        <taxon>Deinococcus</taxon>
    </lineage>
</organism>
<dbReference type="AlphaFoldDB" id="C1CXY9"/>
<dbReference type="eggNOG" id="COG4795">
    <property type="taxonomic scope" value="Bacteria"/>
</dbReference>
<dbReference type="GO" id="GO:0009279">
    <property type="term" value="C:cell outer membrane"/>
    <property type="evidence" value="ECO:0007669"/>
    <property type="project" value="UniProtKB-SubCell"/>
</dbReference>
<dbReference type="RefSeq" id="WP_012694066.1">
    <property type="nucleotide sequence ID" value="NC_012526.1"/>
</dbReference>
<evidence type="ECO:0000256" key="2">
    <source>
        <dbReference type="ARBA" id="ARBA00023237"/>
    </source>
</evidence>
<evidence type="ECO:0000313" key="4">
    <source>
        <dbReference type="EMBL" id="ACO46945.1"/>
    </source>
</evidence>
<sequence>MNSNASRSQGVTLVELLVGLGLIGVVLTALNSLTISSMQASGLLTARSRLQSDAVIANQLIAARLKESCAVYPQNASLTYPAIAGTVHGGSRTWQVGADPFVAFVIPEDSGTRFIAYHLLTAAEYNAQMPAEQQLPAVEESNRVLMEYSVSLPTGTCAAPPAGPPSGGNAALVTDHVRQPTATEPLFVVQDDLSVTVRLRYATGNGAQVVLPALSRGPYLLELMGRNLPLSD</sequence>
<dbReference type="InterPro" id="IPR012902">
    <property type="entry name" value="N_methyl_site"/>
</dbReference>
<reference evidence="4 5" key="1">
    <citation type="journal article" date="2009" name="PLoS Genet.">
        <title>Alliance of proteomics and genomics to unravel the specificities of Sahara bacterium Deinococcus deserti.</title>
        <authorList>
            <person name="de Groot A."/>
            <person name="Dulermo R."/>
            <person name="Ortet P."/>
            <person name="Blanchard L."/>
            <person name="Guerin P."/>
            <person name="Fernandez B."/>
            <person name="Vacherie B."/>
            <person name="Dossat C."/>
            <person name="Jolivet E."/>
            <person name="Siguier P."/>
            <person name="Chandler M."/>
            <person name="Barakat M."/>
            <person name="Dedieu A."/>
            <person name="Barbe V."/>
            <person name="Heulin T."/>
            <person name="Sommer S."/>
            <person name="Achouak W."/>
            <person name="Armengaud J."/>
        </authorList>
    </citation>
    <scope>NUCLEOTIDE SEQUENCE [LARGE SCALE GENOMIC DNA]</scope>
    <source>
        <strain evidence="5">DSM 17065 / CIP 109153 / LMG 22923 / VCD115</strain>
    </source>
</reference>
<dbReference type="PROSITE" id="PS00409">
    <property type="entry name" value="PROKAR_NTER_METHYL"/>
    <property type="match status" value="1"/>
</dbReference>
<keyword evidence="3" id="KW-0472">Membrane</keyword>
<evidence type="ECO:0000256" key="3">
    <source>
        <dbReference type="SAM" id="Phobius"/>
    </source>
</evidence>
<evidence type="ECO:0000313" key="5">
    <source>
        <dbReference type="Proteomes" id="UP000002208"/>
    </source>
</evidence>
<keyword evidence="2" id="KW-0998">Cell outer membrane</keyword>
<dbReference type="EMBL" id="CP001114">
    <property type="protein sequence ID" value="ACO46945.1"/>
    <property type="molecule type" value="Genomic_DNA"/>
</dbReference>
<dbReference type="PaxDb" id="546414-Deide_19454"/>
<dbReference type="STRING" id="546414.Deide_19454"/>
<gene>
    <name evidence="4" type="ordered locus">Deide_19454</name>
</gene>